<evidence type="ECO:0000313" key="4">
    <source>
        <dbReference type="Proteomes" id="UP000054266"/>
    </source>
</evidence>
<dbReference type="EMBL" id="KN846956">
    <property type="protein sequence ID" value="KIW72203.1"/>
    <property type="molecule type" value="Genomic_DNA"/>
</dbReference>
<feature type="domain" description="DUF7587" evidence="2">
    <location>
        <begin position="255"/>
        <end position="407"/>
    </location>
</feature>
<organism evidence="3 4">
    <name type="scientific">Phialophora macrospora</name>
    <dbReference type="NCBI Taxonomy" id="1851006"/>
    <lineage>
        <taxon>Eukaryota</taxon>
        <taxon>Fungi</taxon>
        <taxon>Dikarya</taxon>
        <taxon>Ascomycota</taxon>
        <taxon>Pezizomycotina</taxon>
        <taxon>Eurotiomycetes</taxon>
        <taxon>Chaetothyriomycetidae</taxon>
        <taxon>Chaetothyriales</taxon>
        <taxon>Herpotrichiellaceae</taxon>
        <taxon>Phialophora</taxon>
    </lineage>
</organism>
<dbReference type="Pfam" id="PF24494">
    <property type="entry name" value="DUF7587"/>
    <property type="match status" value="1"/>
</dbReference>
<feature type="region of interest" description="Disordered" evidence="1">
    <location>
        <begin position="558"/>
        <end position="584"/>
    </location>
</feature>
<evidence type="ECO:0000259" key="2">
    <source>
        <dbReference type="Pfam" id="PF24494"/>
    </source>
</evidence>
<name>A0A0D2FUU2_9EURO</name>
<reference evidence="3 4" key="1">
    <citation type="submission" date="2015-01" db="EMBL/GenBank/DDBJ databases">
        <title>The Genome Sequence of Capronia semiimmersa CBS27337.</title>
        <authorList>
            <consortium name="The Broad Institute Genomics Platform"/>
            <person name="Cuomo C."/>
            <person name="de Hoog S."/>
            <person name="Gorbushina A."/>
            <person name="Stielow B."/>
            <person name="Teixiera M."/>
            <person name="Abouelleil A."/>
            <person name="Chapman S.B."/>
            <person name="Priest M."/>
            <person name="Young S.K."/>
            <person name="Wortman J."/>
            <person name="Nusbaum C."/>
            <person name="Birren B."/>
        </authorList>
    </citation>
    <scope>NUCLEOTIDE SEQUENCE [LARGE SCALE GENOMIC DNA]</scope>
    <source>
        <strain evidence="3 4">CBS 27337</strain>
    </source>
</reference>
<evidence type="ECO:0000313" key="3">
    <source>
        <dbReference type="EMBL" id="KIW72203.1"/>
    </source>
</evidence>
<protein>
    <recommendedName>
        <fullName evidence="2">DUF7587 domain-containing protein</fullName>
    </recommendedName>
</protein>
<feature type="compositionally biased region" description="Pro residues" evidence="1">
    <location>
        <begin position="617"/>
        <end position="627"/>
    </location>
</feature>
<sequence length="799" mass="89350">MPAQDNPQKHAWTPDDRILLGVMNKFFELSRHDTALIFNAMIRSRLINEGLPRGLSVAAIDAQMNDMKRTTRGQDFQKIQDMPLPRARKELCTQKVEVEATAQALGISLKLRDYTHKTRQSLPQKRPLVVQQDEWSSDTDSSVTTSSNQAALNTPDRQKGLRPQDLPAQSKMVMNKGRRISRARRESTVASTFTSASLSSIESDSCSSGSWVSRSDSEDEVHLDLNANDFGATATRMNPRLRLRFDNQGKSAFERPRLLFRAFDPSHGLRARRFLVPSTRITQPPSYDTDEFGDLARRHLCEDKTFPSPLLSLTQNPARALKIIEKDKQTSRGLAILDYNDLEEKMIQRYGKGNGVWLVPKVCEDHDLDNLTKIHDDCPSKSKQKDEENYTGIGEFLVWAAVETQPIAILNHREALQLQASMESITGISYQSGKVMAPSLDKVRTSYQGVVAYQLLRSFKVDGYLRGSRGVHFEQFIRGIYGEKQLVDPLTSSSLLSDDEEDWVDIPADDTATLRHSKVTSEACQSLTDIKRAKIVVEIPSNTSQSLLLRNSTLYSDSGDLRQSIKPTDTGSQHSNADETTEEIEQLTKPDIANQSSPNPEVDNFTEELLQYAAIPSPTPPPPPPVKEQPKRQRTSALDVSPADALLVKPSPMSAIDLTVEDNHDIKVHSAAAPRRRKMKAPETSLDVVQVIPTTMAKSTTSATSRRCKPSTIQSHFKKVVKSSQQPSKSLAGRVRSHREEENDDDDDEEDDLQIISETIRSGCGPSYLRKTMRTRTTTVLTVRSRSMSESVNVNVTIK</sequence>
<dbReference type="AlphaFoldDB" id="A0A0D2FUU2"/>
<feature type="compositionally biased region" description="Low complexity" evidence="1">
    <location>
        <begin position="138"/>
        <end position="147"/>
    </location>
</feature>
<dbReference type="Proteomes" id="UP000054266">
    <property type="component" value="Unassembled WGS sequence"/>
</dbReference>
<feature type="compositionally biased region" description="Acidic residues" evidence="1">
    <location>
        <begin position="742"/>
        <end position="751"/>
    </location>
</feature>
<feature type="compositionally biased region" description="Polar residues" evidence="1">
    <location>
        <begin position="565"/>
        <end position="575"/>
    </location>
</feature>
<feature type="region of interest" description="Disordered" evidence="1">
    <location>
        <begin position="117"/>
        <end position="168"/>
    </location>
</feature>
<dbReference type="InterPro" id="IPR056009">
    <property type="entry name" value="DUF7587"/>
</dbReference>
<proteinExistence type="predicted"/>
<feature type="region of interest" description="Disordered" evidence="1">
    <location>
        <begin position="614"/>
        <end position="640"/>
    </location>
</feature>
<dbReference type="HOGENOM" id="CLU_351952_0_0_1"/>
<accession>A0A0D2FUU2</accession>
<feature type="region of interest" description="Disordered" evidence="1">
    <location>
        <begin position="698"/>
        <end position="751"/>
    </location>
</feature>
<keyword evidence="4" id="KW-1185">Reference proteome</keyword>
<evidence type="ECO:0000256" key="1">
    <source>
        <dbReference type="SAM" id="MobiDB-lite"/>
    </source>
</evidence>
<gene>
    <name evidence="3" type="ORF">PV04_00415</name>
</gene>